<protein>
    <recommendedName>
        <fullName evidence="5">Lipoprotein</fullName>
    </recommendedName>
</protein>
<dbReference type="eggNOG" id="ENOG5031YAN">
    <property type="taxonomic scope" value="Bacteria"/>
</dbReference>
<name>D3VQX2_MYCAA</name>
<reference evidence="4" key="1">
    <citation type="journal article" date="2010" name="BMC Genomics">
        <title>Comparative genomic and proteomic analyses of two Mycoplasma agalactiae strains: clues to the macro- and micro-events that are shaping mycoplasma diversity.</title>
        <authorList>
            <person name="Nouvel L.X."/>
            <person name="Sirand-Pugnet P."/>
            <person name="Marenda M.S."/>
            <person name="Sagne E."/>
            <person name="Barbe V."/>
            <person name="Mangenot S."/>
            <person name="Schenowitz C."/>
            <person name="Jacob D."/>
            <person name="Barre A."/>
            <person name="Claverol S."/>
            <person name="Blanchard A."/>
            <person name="Citti C."/>
        </authorList>
    </citation>
    <scope>NUCLEOTIDE SEQUENCE [LARGE SCALE GENOMIC DNA]</scope>
    <source>
        <strain evidence="4">5632</strain>
    </source>
</reference>
<dbReference type="Proteomes" id="UP000006902">
    <property type="component" value="Chromosome"/>
</dbReference>
<dbReference type="EMBL" id="FP671138">
    <property type="protein sequence ID" value="CBH40719.1"/>
    <property type="molecule type" value="Genomic_DNA"/>
</dbReference>
<feature type="compositionally biased region" description="Acidic residues" evidence="1">
    <location>
        <begin position="290"/>
        <end position="307"/>
    </location>
</feature>
<evidence type="ECO:0000313" key="4">
    <source>
        <dbReference type="Proteomes" id="UP000006902"/>
    </source>
</evidence>
<dbReference type="AlphaFoldDB" id="D3VQX2"/>
<proteinExistence type="predicted"/>
<dbReference type="KEGG" id="mal:MAGa5090"/>
<organism evidence="3 4">
    <name type="scientific">Mycoplasmopsis agalactiae</name>
    <name type="common">Mycoplasma agalactiae</name>
    <dbReference type="NCBI Taxonomy" id="2110"/>
    <lineage>
        <taxon>Bacteria</taxon>
        <taxon>Bacillati</taxon>
        <taxon>Mycoplasmatota</taxon>
        <taxon>Mycoplasmoidales</taxon>
        <taxon>Metamycoplasmataceae</taxon>
        <taxon>Mycoplasmopsis</taxon>
    </lineage>
</organism>
<dbReference type="NCBIfam" id="TIGR04313">
    <property type="entry name" value="aro_clust_Mycop"/>
    <property type="match status" value="1"/>
</dbReference>
<dbReference type="OrthoDB" id="401395at2"/>
<dbReference type="RefSeq" id="WP_013022099.1">
    <property type="nucleotide sequence ID" value="NC_013948.1"/>
</dbReference>
<evidence type="ECO:0000256" key="1">
    <source>
        <dbReference type="SAM" id="MobiDB-lite"/>
    </source>
</evidence>
<keyword evidence="2" id="KW-0732">Signal</keyword>
<accession>D3VQX2</accession>
<sequence length="378" mass="44249">MKKSKFMLLAAIAFIPPIPLIIAASNHNKNTNSTNNNNNLAPKIDKLYKNPIVNEMLSFYTNNNDDLRKNYVSFQENRSNALFKELEYSFTYYPVFISNKASDGSSHYSRIINKAKDAIQKHLSQDWYWVLNNLDHFWFIFSPYNDLYKTFEGEKELFEKVHDELGSWTTNIKNKKPEAIFKYKFPDASSIIKKWVDKNKDKYKNIDPKSYVQNSISQIESWYLIFDTNKAIKVLKYVEDGKPKLQILTDLLLFKESANLKEQILTLENEINSKREKDLLVDIEEKIGEAEDDANDANDDNAEANEEDGSRSLRATESHSIDINKVLTEFLKSKGDKKFFEFHAKHQYNSHFVDAINTINKDNLSIYRFTMRNIDYEK</sequence>
<gene>
    <name evidence="3" type="ordered locus">MAGa5090</name>
</gene>
<evidence type="ECO:0008006" key="5">
    <source>
        <dbReference type="Google" id="ProtNLM"/>
    </source>
</evidence>
<feature type="chain" id="PRO_5003051984" description="Lipoprotein" evidence="2">
    <location>
        <begin position="24"/>
        <end position="378"/>
    </location>
</feature>
<evidence type="ECO:0000313" key="3">
    <source>
        <dbReference type="EMBL" id="CBH40719.1"/>
    </source>
</evidence>
<evidence type="ECO:0000256" key="2">
    <source>
        <dbReference type="SAM" id="SignalP"/>
    </source>
</evidence>
<dbReference type="InterPro" id="IPR027593">
    <property type="entry name" value="Aro_clust"/>
</dbReference>
<feature type="region of interest" description="Disordered" evidence="1">
    <location>
        <begin position="290"/>
        <end position="315"/>
    </location>
</feature>
<feature type="signal peptide" evidence="2">
    <location>
        <begin position="1"/>
        <end position="23"/>
    </location>
</feature>